<dbReference type="Proteomes" id="UP001234913">
    <property type="component" value="Chromosome"/>
</dbReference>
<keyword evidence="2" id="KW-1185">Reference proteome</keyword>
<dbReference type="EMBL" id="CP171742">
    <property type="protein sequence ID" value="XKR70559.1"/>
    <property type="molecule type" value="Genomic_DNA"/>
</dbReference>
<organism evidence="1 2">
    <name type="scientific">Staphylococcus hyicus</name>
    <dbReference type="NCBI Taxonomy" id="1284"/>
    <lineage>
        <taxon>Bacteria</taxon>
        <taxon>Bacillati</taxon>
        <taxon>Bacillota</taxon>
        <taxon>Bacilli</taxon>
        <taxon>Bacillales</taxon>
        <taxon>Staphylococcaceae</taxon>
        <taxon>Staphylococcus</taxon>
    </lineage>
</organism>
<protein>
    <submittedName>
        <fullName evidence="1">Uncharacterized protein</fullName>
    </submittedName>
</protein>
<gene>
    <name evidence="1" type="ORF">QUC96_006545</name>
</gene>
<evidence type="ECO:0000313" key="2">
    <source>
        <dbReference type="Proteomes" id="UP001234913"/>
    </source>
</evidence>
<name>A0ACD5FR32_STAHY</name>
<proteinExistence type="predicted"/>
<sequence>MTVGEAVIKLNERNVGVVSAVVAIVVGPLLLEDGPVVTGFDNEVAEVGPAAVTVLFGCVGMALTEAVLDVDVDELVVLAVEVLVSEVAVVEVLCGEVFEFDVVVCVVSVTVVFVFGEDAEVEVSVVVLDVAGAVVVVDVEVFVELTVEAVAVDVEVSVVLAVDVVVSGSVVGFEFD</sequence>
<accession>A0ACD5FR32</accession>
<evidence type="ECO:0000313" key="1">
    <source>
        <dbReference type="EMBL" id="XKR70559.1"/>
    </source>
</evidence>
<reference evidence="1" key="1">
    <citation type="submission" date="2024-09" db="EMBL/GenBank/DDBJ databases">
        <authorList>
            <person name="Gagne-Thivierge C."/>
        </authorList>
    </citation>
    <scope>NUCLEOTIDE SEQUENCE</scope>
    <source>
        <strain evidence="1">SC310</strain>
    </source>
</reference>